<dbReference type="AlphaFoldDB" id="A0A1G2P573"/>
<sequence>MKKIFITRKIPEVGIQALRDQKFEVDVSPKDRPLLKKELIKFLKKKPYDAVLTLLTDQIDAEVMNACPTVKIFANFAIGFNNFDIGEAKKRGIFMTNTPGGGAWRVSEHTWALILALTCRVVEGDELMRSGKYKGWDPNLLPGTELVGKTLGIIGTGKIGADVARKGKKGFGMNIVYYDIVKNTPLEEELGAVYYSNADEVLKVSDIVSLHVPLNEKTRHLINKEKMALMKKTAYLVNTSRGPVVDETALADALRNGTIKGAGLDVFEFEPKLAKGLAGLSNVVMTPHIASATEKSRREMAETASNNIIEVLNGNPPINPVQ</sequence>
<dbReference type="Pfam" id="PF02826">
    <property type="entry name" value="2-Hacid_dh_C"/>
    <property type="match status" value="1"/>
</dbReference>
<evidence type="ECO:0000256" key="2">
    <source>
        <dbReference type="ARBA" id="ARBA00022605"/>
    </source>
</evidence>
<dbReference type="CDD" id="cd05301">
    <property type="entry name" value="GDH"/>
    <property type="match status" value="1"/>
</dbReference>
<dbReference type="Gene3D" id="3.40.50.720">
    <property type="entry name" value="NAD(P)-binding Rossmann-like Domain"/>
    <property type="match status" value="2"/>
</dbReference>
<keyword evidence="4" id="KW-0520">NAD</keyword>
<comment type="caution">
    <text evidence="8">The sequence shown here is derived from an EMBL/GenBank/DDBJ whole genome shotgun (WGS) entry which is preliminary data.</text>
</comment>
<keyword evidence="2" id="KW-0028">Amino-acid biosynthesis</keyword>
<accession>A0A1G2P573</accession>
<evidence type="ECO:0000313" key="8">
    <source>
        <dbReference type="EMBL" id="OHA42782.1"/>
    </source>
</evidence>
<evidence type="ECO:0000259" key="6">
    <source>
        <dbReference type="Pfam" id="PF00389"/>
    </source>
</evidence>
<dbReference type="InterPro" id="IPR006139">
    <property type="entry name" value="D-isomer_2_OHA_DH_cat_dom"/>
</dbReference>
<reference evidence="8 9" key="1">
    <citation type="journal article" date="2016" name="Nat. Commun.">
        <title>Thousands of microbial genomes shed light on interconnected biogeochemical processes in an aquifer system.</title>
        <authorList>
            <person name="Anantharaman K."/>
            <person name="Brown C.T."/>
            <person name="Hug L.A."/>
            <person name="Sharon I."/>
            <person name="Castelle C.J."/>
            <person name="Probst A.J."/>
            <person name="Thomas B.C."/>
            <person name="Singh A."/>
            <person name="Wilkins M.J."/>
            <person name="Karaoz U."/>
            <person name="Brodie E.L."/>
            <person name="Williams K.H."/>
            <person name="Hubbard S.S."/>
            <person name="Banfield J.F."/>
        </authorList>
    </citation>
    <scope>NUCLEOTIDE SEQUENCE [LARGE SCALE GENOMIC DNA]</scope>
</reference>
<dbReference type="Proteomes" id="UP000177269">
    <property type="component" value="Unassembled WGS sequence"/>
</dbReference>
<dbReference type="Pfam" id="PF00389">
    <property type="entry name" value="2-Hacid_dh"/>
    <property type="match status" value="1"/>
</dbReference>
<name>A0A1G2P573_9BACT</name>
<organism evidence="8 9">
    <name type="scientific">Candidatus Taylorbacteria bacterium RIFCSPLOWO2_12_FULL_43_20</name>
    <dbReference type="NCBI Taxonomy" id="1802332"/>
    <lineage>
        <taxon>Bacteria</taxon>
        <taxon>Candidatus Tayloriibacteriota</taxon>
    </lineage>
</organism>
<dbReference type="FunFam" id="3.40.50.720:FF:000203">
    <property type="entry name" value="D-3-phosphoglycerate dehydrogenase (SerA)"/>
    <property type="match status" value="1"/>
</dbReference>
<feature type="domain" description="D-isomer specific 2-hydroxyacid dehydrogenase NAD-binding" evidence="7">
    <location>
        <begin position="112"/>
        <end position="290"/>
    </location>
</feature>
<dbReference type="GO" id="GO:0051287">
    <property type="term" value="F:NAD binding"/>
    <property type="evidence" value="ECO:0007669"/>
    <property type="project" value="InterPro"/>
</dbReference>
<evidence type="ECO:0000256" key="1">
    <source>
        <dbReference type="ARBA" id="ARBA00005854"/>
    </source>
</evidence>
<evidence type="ECO:0008006" key="10">
    <source>
        <dbReference type="Google" id="ProtNLM"/>
    </source>
</evidence>
<dbReference type="InterPro" id="IPR029753">
    <property type="entry name" value="D-isomer_DH_CS"/>
</dbReference>
<comment type="similarity">
    <text evidence="1 5">Belongs to the D-isomer specific 2-hydroxyacid dehydrogenase family.</text>
</comment>
<dbReference type="PROSITE" id="PS00065">
    <property type="entry name" value="D_2_HYDROXYACID_DH_1"/>
    <property type="match status" value="1"/>
</dbReference>
<evidence type="ECO:0000256" key="5">
    <source>
        <dbReference type="RuleBase" id="RU003719"/>
    </source>
</evidence>
<feature type="domain" description="D-isomer specific 2-hydroxyacid dehydrogenase catalytic" evidence="6">
    <location>
        <begin position="4"/>
        <end position="321"/>
    </location>
</feature>
<protein>
    <recommendedName>
        <fullName evidence="10">D-glycerate dehydrogenase</fullName>
    </recommendedName>
</protein>
<dbReference type="EMBL" id="MHSK01000006">
    <property type="protein sequence ID" value="OHA42782.1"/>
    <property type="molecule type" value="Genomic_DNA"/>
</dbReference>
<evidence type="ECO:0000256" key="4">
    <source>
        <dbReference type="ARBA" id="ARBA00023027"/>
    </source>
</evidence>
<dbReference type="InterPro" id="IPR050857">
    <property type="entry name" value="D-2-hydroxyacid_DH"/>
</dbReference>
<dbReference type="InterPro" id="IPR006140">
    <property type="entry name" value="D-isomer_DH_NAD-bd"/>
</dbReference>
<dbReference type="PROSITE" id="PS00671">
    <property type="entry name" value="D_2_HYDROXYACID_DH_3"/>
    <property type="match status" value="1"/>
</dbReference>
<dbReference type="InterPro" id="IPR036291">
    <property type="entry name" value="NAD(P)-bd_dom_sf"/>
</dbReference>
<dbReference type="PANTHER" id="PTHR42789:SF1">
    <property type="entry name" value="D-ISOMER SPECIFIC 2-HYDROXYACID DEHYDROGENASE FAMILY PROTEIN (AFU_ORTHOLOGUE AFUA_6G10090)"/>
    <property type="match status" value="1"/>
</dbReference>
<dbReference type="SUPFAM" id="SSF51735">
    <property type="entry name" value="NAD(P)-binding Rossmann-fold domains"/>
    <property type="match status" value="1"/>
</dbReference>
<dbReference type="GO" id="GO:0016616">
    <property type="term" value="F:oxidoreductase activity, acting on the CH-OH group of donors, NAD or NADP as acceptor"/>
    <property type="evidence" value="ECO:0007669"/>
    <property type="project" value="InterPro"/>
</dbReference>
<dbReference type="PANTHER" id="PTHR42789">
    <property type="entry name" value="D-ISOMER SPECIFIC 2-HYDROXYACID DEHYDROGENASE FAMILY PROTEIN (AFU_ORTHOLOGUE AFUA_6G10090)"/>
    <property type="match status" value="1"/>
</dbReference>
<dbReference type="PROSITE" id="PS00670">
    <property type="entry name" value="D_2_HYDROXYACID_DH_2"/>
    <property type="match status" value="1"/>
</dbReference>
<evidence type="ECO:0000313" key="9">
    <source>
        <dbReference type="Proteomes" id="UP000177269"/>
    </source>
</evidence>
<evidence type="ECO:0000256" key="3">
    <source>
        <dbReference type="ARBA" id="ARBA00023002"/>
    </source>
</evidence>
<keyword evidence="3 5" id="KW-0560">Oxidoreductase</keyword>
<dbReference type="GO" id="GO:0008652">
    <property type="term" value="P:amino acid biosynthetic process"/>
    <property type="evidence" value="ECO:0007669"/>
    <property type="project" value="UniProtKB-KW"/>
</dbReference>
<dbReference type="SUPFAM" id="SSF52283">
    <property type="entry name" value="Formate/glycerate dehydrogenase catalytic domain-like"/>
    <property type="match status" value="1"/>
</dbReference>
<gene>
    <name evidence="8" type="ORF">A3G52_03185</name>
</gene>
<proteinExistence type="inferred from homology"/>
<dbReference type="InterPro" id="IPR029752">
    <property type="entry name" value="D-isomer_DH_CS1"/>
</dbReference>
<evidence type="ECO:0000259" key="7">
    <source>
        <dbReference type="Pfam" id="PF02826"/>
    </source>
</evidence>